<reference evidence="5 6" key="1">
    <citation type="journal article" date="2019" name="BMC Genomics">
        <title>New insights from Opisthorchis felineus genome: update on genomics of the epidemiologically important liver flukes.</title>
        <authorList>
            <person name="Ershov N.I."/>
            <person name="Mordvinov V.A."/>
            <person name="Prokhortchouk E.B."/>
            <person name="Pakharukova M.Y."/>
            <person name="Gunbin K.V."/>
            <person name="Ustyantsev K."/>
            <person name="Genaev M.A."/>
            <person name="Blinov A.G."/>
            <person name="Mazur A."/>
            <person name="Boulygina E."/>
            <person name="Tsygankova S."/>
            <person name="Khrameeva E."/>
            <person name="Chekanov N."/>
            <person name="Fan G."/>
            <person name="Xiao A."/>
            <person name="Zhang H."/>
            <person name="Xu X."/>
            <person name="Yang H."/>
            <person name="Solovyev V."/>
            <person name="Lee S.M."/>
            <person name="Liu X."/>
            <person name="Afonnikov D.A."/>
            <person name="Skryabin K.G."/>
        </authorList>
    </citation>
    <scope>NUCLEOTIDE SEQUENCE [LARGE SCALE GENOMIC DNA]</scope>
    <source>
        <strain evidence="5">AK-0245</strain>
        <tissue evidence="5">Whole organism</tissue>
    </source>
</reference>
<evidence type="ECO:0000313" key="6">
    <source>
        <dbReference type="Proteomes" id="UP000308267"/>
    </source>
</evidence>
<evidence type="ECO:0000313" key="5">
    <source>
        <dbReference type="EMBL" id="TGZ65398.1"/>
    </source>
</evidence>
<dbReference type="OrthoDB" id="5983572at2759"/>
<feature type="compositionally biased region" description="Low complexity" evidence="3">
    <location>
        <begin position="126"/>
        <end position="138"/>
    </location>
</feature>
<dbReference type="InterPro" id="IPR001452">
    <property type="entry name" value="SH3_domain"/>
</dbReference>
<gene>
    <name evidence="5" type="ORF">CRM22_005881</name>
</gene>
<dbReference type="CDD" id="cd11844">
    <property type="entry name" value="SH3_CAS"/>
    <property type="match status" value="1"/>
</dbReference>
<dbReference type="SUPFAM" id="SSF50044">
    <property type="entry name" value="SH3-domain"/>
    <property type="match status" value="1"/>
</dbReference>
<dbReference type="Pfam" id="PF00018">
    <property type="entry name" value="SH3_1"/>
    <property type="match status" value="1"/>
</dbReference>
<evidence type="ECO:0000256" key="1">
    <source>
        <dbReference type="ARBA" id="ARBA00022443"/>
    </source>
</evidence>
<dbReference type="GO" id="GO:0007169">
    <property type="term" value="P:cell surface receptor protein tyrosine kinase signaling pathway"/>
    <property type="evidence" value="ECO:0007669"/>
    <property type="project" value="TreeGrafter"/>
</dbReference>
<evidence type="ECO:0000256" key="3">
    <source>
        <dbReference type="SAM" id="MobiDB-lite"/>
    </source>
</evidence>
<comment type="caution">
    <text evidence="5">The sequence shown here is derived from an EMBL/GenBank/DDBJ whole genome shotgun (WGS) entry which is preliminary data.</text>
</comment>
<dbReference type="STRING" id="147828.A0A4S2LVU7"/>
<feature type="domain" description="SH3" evidence="4">
    <location>
        <begin position="12"/>
        <end position="74"/>
    </location>
</feature>
<dbReference type="EMBL" id="SJOL01006489">
    <property type="protein sequence ID" value="TGZ65398.1"/>
    <property type="molecule type" value="Genomic_DNA"/>
</dbReference>
<dbReference type="Gene3D" id="2.30.30.40">
    <property type="entry name" value="SH3 Domains"/>
    <property type="match status" value="1"/>
</dbReference>
<evidence type="ECO:0000259" key="4">
    <source>
        <dbReference type="PROSITE" id="PS50002"/>
    </source>
</evidence>
<dbReference type="GO" id="GO:0005886">
    <property type="term" value="C:plasma membrane"/>
    <property type="evidence" value="ECO:0007669"/>
    <property type="project" value="TreeGrafter"/>
</dbReference>
<dbReference type="GO" id="GO:0016477">
    <property type="term" value="P:cell migration"/>
    <property type="evidence" value="ECO:0007669"/>
    <property type="project" value="TreeGrafter"/>
</dbReference>
<dbReference type="PANTHER" id="PTHR10654">
    <property type="entry name" value="CAS SCAFFOLDING PROTEIN"/>
    <property type="match status" value="1"/>
</dbReference>
<proteinExistence type="predicted"/>
<name>A0A4S2LVU7_OPIFE</name>
<dbReference type="SMART" id="SM00326">
    <property type="entry name" value="SH3"/>
    <property type="match status" value="1"/>
</dbReference>
<dbReference type="InterPro" id="IPR036028">
    <property type="entry name" value="SH3-like_dom_sf"/>
</dbReference>
<feature type="compositionally biased region" description="Polar residues" evidence="3">
    <location>
        <begin position="139"/>
        <end position="154"/>
    </location>
</feature>
<accession>A0A4S2LVU7</accession>
<dbReference type="GO" id="GO:0005737">
    <property type="term" value="C:cytoplasm"/>
    <property type="evidence" value="ECO:0007669"/>
    <property type="project" value="TreeGrafter"/>
</dbReference>
<feature type="region of interest" description="Disordered" evidence="3">
    <location>
        <begin position="121"/>
        <end position="154"/>
    </location>
</feature>
<evidence type="ECO:0000256" key="2">
    <source>
        <dbReference type="PROSITE-ProRule" id="PRU00192"/>
    </source>
</evidence>
<dbReference type="Proteomes" id="UP000308267">
    <property type="component" value="Unassembled WGS sequence"/>
</dbReference>
<sequence>MSTQQKRITKPLPILLARALYDNKAEFPAELSFSRGDVVTVLQRNPEGYIGWWICSYKGKLGIAPGNRFEVLGVVHRKNQDSENDVYDDPTEWFSVNVNKPATSSEAVGLSMQTADLGVSFQPPHTNSLLNTRTNRNSGLTDSGNYSNRSSDASLGMQSTAGFLEGKSCSRPSGSHYEDYEDLDISAHEDSGSEHLPVLYKSENEQYPPKGTTDEFPGAITLQQVESQYTSAISTEGDLEPVDCVKGACLQQVSLDYDPTKLKQVLSDTERLSLLSDECSGPYYDKDLVQPISRQTTGCAPDSLSSELDFLNTFRPLQRRIQSVTRHLTECLCASSHPVKLSQTSPFRLNGSLLARQVVRQFSEDLAHLSKLCRVIVLISKDSPDPGLVRKFCTVQKTLDHTIPQLDRILEELSTPETQSHLEKPQLLSKMERLLTQIAQCMSVLETTVLTNINLLFSPVKLTDPVLQNQPDSKVKAFAHAAVDILSSPLTAPPSSWSLNHTEYYSCNKISYGSQSRMSELVKLIPVKRFLELQSQCEHAWSSSQCFLGRILPAKTGPPSSKTSSDPLTPKTVNTLVNATLDSCTQLIKSVSSFCALLSTLVDTFTDKTEILALQNELTTKNDSLCEALKGIITQAKEVCSHLQKEKEGSPLPGPVLQRLIGAGHTVCLCVKSIESCVSQYHDRTQTA</sequence>
<dbReference type="InterPro" id="IPR037362">
    <property type="entry name" value="CAS_fam"/>
</dbReference>
<dbReference type="PROSITE" id="PS50002">
    <property type="entry name" value="SH3"/>
    <property type="match status" value="1"/>
</dbReference>
<dbReference type="FunFam" id="2.30.30.40:FF:000009">
    <property type="entry name" value="Breast cancer anti-estrogen resistance 1"/>
    <property type="match status" value="1"/>
</dbReference>
<dbReference type="AlphaFoldDB" id="A0A4S2LVU7"/>
<organism evidence="5 6">
    <name type="scientific">Opisthorchis felineus</name>
    <dbReference type="NCBI Taxonomy" id="147828"/>
    <lineage>
        <taxon>Eukaryota</taxon>
        <taxon>Metazoa</taxon>
        <taxon>Spiralia</taxon>
        <taxon>Lophotrochozoa</taxon>
        <taxon>Platyhelminthes</taxon>
        <taxon>Trematoda</taxon>
        <taxon>Digenea</taxon>
        <taxon>Opisthorchiida</taxon>
        <taxon>Opisthorchiata</taxon>
        <taxon>Opisthorchiidae</taxon>
        <taxon>Opisthorchis</taxon>
    </lineage>
</organism>
<keyword evidence="6" id="KW-1185">Reference proteome</keyword>
<dbReference type="PANTHER" id="PTHR10654:SF18">
    <property type="entry name" value="IP17195P"/>
    <property type="match status" value="1"/>
</dbReference>
<keyword evidence="1 2" id="KW-0728">SH3 domain</keyword>
<protein>
    <recommendedName>
        <fullName evidence="4">SH3 domain-containing protein</fullName>
    </recommendedName>
</protein>